<organism evidence="3 4">
    <name type="scientific">Henosepilachna vigintioctopunctata</name>
    <dbReference type="NCBI Taxonomy" id="420089"/>
    <lineage>
        <taxon>Eukaryota</taxon>
        <taxon>Metazoa</taxon>
        <taxon>Ecdysozoa</taxon>
        <taxon>Arthropoda</taxon>
        <taxon>Hexapoda</taxon>
        <taxon>Insecta</taxon>
        <taxon>Pterygota</taxon>
        <taxon>Neoptera</taxon>
        <taxon>Endopterygota</taxon>
        <taxon>Coleoptera</taxon>
        <taxon>Polyphaga</taxon>
        <taxon>Cucujiformia</taxon>
        <taxon>Coccinelloidea</taxon>
        <taxon>Coccinellidae</taxon>
        <taxon>Epilachninae</taxon>
        <taxon>Epilachnini</taxon>
        <taxon>Henosepilachna</taxon>
    </lineage>
</organism>
<evidence type="ECO:0000313" key="4">
    <source>
        <dbReference type="Proteomes" id="UP001431783"/>
    </source>
</evidence>
<dbReference type="EMBL" id="JARQZJ010000036">
    <property type="protein sequence ID" value="KAK9876248.1"/>
    <property type="molecule type" value="Genomic_DNA"/>
</dbReference>
<dbReference type="PANTHER" id="PTHR12904">
    <property type="match status" value="1"/>
</dbReference>
<dbReference type="SUPFAM" id="SSF52047">
    <property type="entry name" value="RNI-like"/>
    <property type="match status" value="1"/>
</dbReference>
<keyword evidence="1" id="KW-0833">Ubl conjugation pathway</keyword>
<dbReference type="GO" id="GO:0031462">
    <property type="term" value="C:Cul2-RING ubiquitin ligase complex"/>
    <property type="evidence" value="ECO:0007669"/>
    <property type="project" value="TreeGrafter"/>
</dbReference>
<feature type="domain" description="Protein zer-1 homolog-like C-terminal" evidence="2">
    <location>
        <begin position="388"/>
        <end position="741"/>
    </location>
</feature>
<proteinExistence type="predicted"/>
<dbReference type="Gene3D" id="1.25.10.10">
    <property type="entry name" value="Leucine-rich Repeat Variant"/>
    <property type="match status" value="1"/>
</dbReference>
<comment type="caution">
    <text evidence="3">The sequence shown here is derived from an EMBL/GenBank/DDBJ whole genome shotgun (WGS) entry which is preliminary data.</text>
</comment>
<evidence type="ECO:0000259" key="2">
    <source>
        <dbReference type="Pfam" id="PF22964"/>
    </source>
</evidence>
<dbReference type="PANTHER" id="PTHR12904:SF22">
    <property type="entry name" value="ZYG-11 FAMILY MEMBER B, CELL CYCLE REGULATOR"/>
    <property type="match status" value="1"/>
</dbReference>
<name>A0AAW1U135_9CUCU</name>
<reference evidence="3 4" key="1">
    <citation type="submission" date="2023-03" db="EMBL/GenBank/DDBJ databases">
        <title>Genome insight into feeding habits of ladybird beetles.</title>
        <authorList>
            <person name="Li H.-S."/>
            <person name="Huang Y.-H."/>
            <person name="Pang H."/>
        </authorList>
    </citation>
    <scope>NUCLEOTIDE SEQUENCE [LARGE SCALE GENOMIC DNA]</scope>
    <source>
        <strain evidence="3">SYSU_2023b</strain>
        <tissue evidence="3">Whole body</tissue>
    </source>
</reference>
<dbReference type="SUPFAM" id="SSF48371">
    <property type="entry name" value="ARM repeat"/>
    <property type="match status" value="1"/>
</dbReference>
<sequence length="744" mass="84648">MFQNPQCLEELCIDAVVKNIELYIKPIFSRKKSWCTSLGSEDKSEWKYVFRDPDIFLIRQISEKLMSKLLEKKLLRDATLNIFSEENTRLQCVRITDCEVSESGLKILKNHKIVDLECVNLKYISIANIIDCLSEWTRLNMINANFSKCSFIDSSRHTYMVKIVSLKNLRSLNLADTELNQHCFSMICTDLLHLEKLDISGTQVRDLVPLSPLCCQLKSIGLSDLPNVSSFVNVLLKMEKLQYLDVSIVKEKLDISKMDIDNSPVAHLLRHNAGLPNLISLEISGWKECVPSSVLYDFIMAHSKLEYLGIVLCDLMLELNFSDVSFSKYPSHLVIGGLGNKEQIMVTLQKYKDRSGYVQKALYHLFQITNGEFAETSPKMFELVLPVMAAHPTKFGVQMAATACLYNLTKSDLSKRIHPNLLSRGINLTLDAMSHFSKDYQLQKNSLLTLCNDRILQEVNFDRFRCARLVLDALCSFCDNNISRMAVAICSNLAAKISTVETSSLGARPKYMRQLLKMVENRVENIVSDMTLTFTLSALWNLTDESPATCTVFLEQQGAVLFLNVLQTFKNDSTIETKVLGLLNNIAEVATLRQGLMLNDLISELYSLLKSENIDVSYFAAGIVAHLASDGEEQWTARSHSRNEMLSELETAIMLWQVPQSEIASYRSFKPFFPLLSVDLDYRAQLWALWAIHHVCTKSPKRYCAMLREENGVELLIKLIKFSQSHIEIKNISNQIMDTLKQHL</sequence>
<dbReference type="InterPro" id="IPR032675">
    <property type="entry name" value="LRR_dom_sf"/>
</dbReference>
<accession>A0AAW1U135</accession>
<evidence type="ECO:0000256" key="1">
    <source>
        <dbReference type="ARBA" id="ARBA00022786"/>
    </source>
</evidence>
<protein>
    <recommendedName>
        <fullName evidence="2">Protein zer-1 homolog-like C-terminal domain-containing protein</fullName>
    </recommendedName>
</protein>
<dbReference type="Pfam" id="PF22964">
    <property type="entry name" value="ZER1-like_2nd"/>
    <property type="match status" value="1"/>
</dbReference>
<dbReference type="AlphaFoldDB" id="A0AAW1U135"/>
<dbReference type="InterPro" id="IPR011989">
    <property type="entry name" value="ARM-like"/>
</dbReference>
<keyword evidence="4" id="KW-1185">Reference proteome</keyword>
<gene>
    <name evidence="3" type="ORF">WA026_012547</name>
</gene>
<dbReference type="InterPro" id="IPR055142">
    <property type="entry name" value="ZER1-like_C"/>
</dbReference>
<dbReference type="InterPro" id="IPR051341">
    <property type="entry name" value="Zyg-11_UBL_adapter"/>
</dbReference>
<evidence type="ECO:0000313" key="3">
    <source>
        <dbReference type="EMBL" id="KAK9876248.1"/>
    </source>
</evidence>
<dbReference type="Proteomes" id="UP001431783">
    <property type="component" value="Unassembled WGS sequence"/>
</dbReference>
<dbReference type="InterPro" id="IPR016024">
    <property type="entry name" value="ARM-type_fold"/>
</dbReference>
<dbReference type="Gene3D" id="3.80.10.10">
    <property type="entry name" value="Ribonuclease Inhibitor"/>
    <property type="match status" value="1"/>
</dbReference>